<keyword evidence="4" id="KW-0904">Protein phosphatase</keyword>
<feature type="domain" description="Tyrosine specific protein phosphatases" evidence="6">
    <location>
        <begin position="397"/>
        <end position="464"/>
    </location>
</feature>
<evidence type="ECO:0000256" key="2">
    <source>
        <dbReference type="ARBA" id="ARBA00013064"/>
    </source>
</evidence>
<dbReference type="InterPro" id="IPR003595">
    <property type="entry name" value="Tyr_Pase_cat"/>
</dbReference>
<dbReference type="InterPro" id="IPR016130">
    <property type="entry name" value="Tyr_Pase_AS"/>
</dbReference>
<dbReference type="Gene3D" id="3.90.190.10">
    <property type="entry name" value="Protein tyrosine phosphatase superfamily"/>
    <property type="match status" value="2"/>
</dbReference>
<dbReference type="PANTHER" id="PTHR19134:SF562">
    <property type="entry name" value="PROTEIN-TYROSINE-PHOSPHATASE"/>
    <property type="match status" value="1"/>
</dbReference>
<evidence type="ECO:0000313" key="7">
    <source>
        <dbReference type="Proteomes" id="UP000694865"/>
    </source>
</evidence>
<keyword evidence="3" id="KW-0378">Hydrolase</keyword>
<organism evidence="7 8">
    <name type="scientific">Saccoglossus kowalevskii</name>
    <name type="common">Acorn worm</name>
    <dbReference type="NCBI Taxonomy" id="10224"/>
    <lineage>
        <taxon>Eukaryota</taxon>
        <taxon>Metazoa</taxon>
        <taxon>Hemichordata</taxon>
        <taxon>Enteropneusta</taxon>
        <taxon>Harrimaniidae</taxon>
        <taxon>Saccoglossus</taxon>
    </lineage>
</organism>
<protein>
    <recommendedName>
        <fullName evidence="2">protein-tyrosine-phosphatase</fullName>
        <ecNumber evidence="2">3.1.3.48</ecNumber>
    </recommendedName>
</protein>
<dbReference type="Pfam" id="PF00102">
    <property type="entry name" value="Y_phosphatase"/>
    <property type="match status" value="2"/>
</dbReference>
<evidence type="ECO:0000313" key="8">
    <source>
        <dbReference type="RefSeq" id="XP_006817659.1"/>
    </source>
</evidence>
<dbReference type="GeneID" id="102809807"/>
<gene>
    <name evidence="8" type="primary">LOC102809807</name>
</gene>
<dbReference type="PANTHER" id="PTHR19134">
    <property type="entry name" value="RECEPTOR-TYPE TYROSINE-PROTEIN PHOSPHATASE"/>
    <property type="match status" value="1"/>
</dbReference>
<evidence type="ECO:0000256" key="3">
    <source>
        <dbReference type="ARBA" id="ARBA00022801"/>
    </source>
</evidence>
<dbReference type="EC" id="3.1.3.48" evidence="2"/>
<feature type="domain" description="Tyrosine-protein phosphatase" evidence="5">
    <location>
        <begin position="1"/>
        <end position="184"/>
    </location>
</feature>
<dbReference type="InterPro" id="IPR029021">
    <property type="entry name" value="Prot-tyrosine_phosphatase-like"/>
</dbReference>
<dbReference type="PROSITE" id="PS50055">
    <property type="entry name" value="TYR_PHOSPHATASE_PTP"/>
    <property type="match status" value="2"/>
</dbReference>
<accession>A0ABM0MCB8</accession>
<dbReference type="RefSeq" id="XP_006817659.1">
    <property type="nucleotide sequence ID" value="XM_006817596.1"/>
</dbReference>
<dbReference type="InterPro" id="IPR000242">
    <property type="entry name" value="PTP_cat"/>
</dbReference>
<proteinExistence type="inferred from homology"/>
<reference evidence="8" key="1">
    <citation type="submission" date="2025-08" db="UniProtKB">
        <authorList>
            <consortium name="RefSeq"/>
        </authorList>
    </citation>
    <scope>IDENTIFICATION</scope>
    <source>
        <tissue evidence="8">Testes</tissue>
    </source>
</reference>
<evidence type="ECO:0000256" key="4">
    <source>
        <dbReference type="ARBA" id="ARBA00022912"/>
    </source>
</evidence>
<dbReference type="Proteomes" id="UP000694865">
    <property type="component" value="Unplaced"/>
</dbReference>
<evidence type="ECO:0000256" key="1">
    <source>
        <dbReference type="ARBA" id="ARBA00009580"/>
    </source>
</evidence>
<feature type="domain" description="Tyrosine specific protein phosphatases" evidence="6">
    <location>
        <begin position="104"/>
        <end position="175"/>
    </location>
</feature>
<dbReference type="PRINTS" id="PR00700">
    <property type="entry name" value="PRTYPHPHTASE"/>
</dbReference>
<keyword evidence="7" id="KW-1185">Reference proteome</keyword>
<dbReference type="PROSITE" id="PS00383">
    <property type="entry name" value="TYR_PHOSPHATASE_1"/>
    <property type="match status" value="1"/>
</dbReference>
<dbReference type="CDD" id="cd00047">
    <property type="entry name" value="PTPc"/>
    <property type="match status" value="1"/>
</dbReference>
<evidence type="ECO:0000259" key="5">
    <source>
        <dbReference type="PROSITE" id="PS50055"/>
    </source>
</evidence>
<evidence type="ECO:0000259" key="6">
    <source>
        <dbReference type="PROSITE" id="PS50056"/>
    </source>
</evidence>
<dbReference type="SUPFAM" id="SSF52799">
    <property type="entry name" value="(Phosphotyrosine protein) phosphatases II"/>
    <property type="match status" value="2"/>
</dbReference>
<feature type="domain" description="Tyrosine-protein phosphatase" evidence="5">
    <location>
        <begin position="216"/>
        <end position="464"/>
    </location>
</feature>
<comment type="similarity">
    <text evidence="1">Belongs to the protein-tyrosine phosphatase family.</text>
</comment>
<dbReference type="PROSITE" id="PS50056">
    <property type="entry name" value="TYR_PHOSPHATASE_2"/>
    <property type="match status" value="2"/>
</dbReference>
<sequence length="464" mass="53472">PNPSTCNDLWRMVWQVECATIVMTTQLVEHGKVKCHKYWPDINDGATVYGNIQIQNIKEDKYADCVLRRFQVREVGGEVRREVKQFNFLLWPDMGVPKYPSQVLSFLRRVNAHNPPNAGPIVAHCSAGIGRTGTFITLDAMLKMAKEEGTIDIFKYVMSARRNRMNFVQTFNQYEFIYTALLEATLVGNTEIPSTEYRSVLKNLKCPDEYGQKVKLVKEFDNLNRFCIAPTDIECKAGLDPRNQLKNRYPDIVPIDMQIPRLITPLNEDDSSNYINASFFTAYTRNDALIVTQMPLHNTITDFWRLIYDWKSNTIVMLNDMDKDLVTGKYWSDGKAVEHGPFTVKLISIQLYDEIIERKFELINKRKMNNESHRLITQYQITDWSPEDVPRSKTVMMRLVTMIEKYQQSGDGPITVHCRNGIGRSGVFCAVVAVLERIKVEQMVDVFQAVKALRINRPGMIETV</sequence>
<dbReference type="InterPro" id="IPR000387">
    <property type="entry name" value="Tyr_Pase_dom"/>
</dbReference>
<feature type="non-terminal residue" evidence="8">
    <location>
        <position position="1"/>
    </location>
</feature>
<dbReference type="SMART" id="SM00404">
    <property type="entry name" value="PTPc_motif"/>
    <property type="match status" value="2"/>
</dbReference>
<dbReference type="SMART" id="SM00194">
    <property type="entry name" value="PTPc"/>
    <property type="match status" value="2"/>
</dbReference>
<feature type="non-terminal residue" evidence="8">
    <location>
        <position position="464"/>
    </location>
</feature>
<name>A0ABM0MCB8_SACKO</name>
<dbReference type="InterPro" id="IPR050348">
    <property type="entry name" value="Protein-Tyr_Phosphatase"/>
</dbReference>